<dbReference type="Proteomes" id="UP000516046">
    <property type="component" value="Chromosome"/>
</dbReference>
<evidence type="ECO:0000256" key="2">
    <source>
        <dbReference type="ARBA" id="ARBA00022795"/>
    </source>
</evidence>
<dbReference type="RefSeq" id="WP_212506072.1">
    <property type="nucleotide sequence ID" value="NZ_CP060696.1"/>
</dbReference>
<keyword evidence="5" id="KW-1185">Reference proteome</keyword>
<dbReference type="InterPro" id="IPR013783">
    <property type="entry name" value="Ig-like_fold"/>
</dbReference>
<dbReference type="SUPFAM" id="SSF49265">
    <property type="entry name" value="Fibronectin type III"/>
    <property type="match status" value="1"/>
</dbReference>
<dbReference type="Pfam" id="PF03963">
    <property type="entry name" value="FlgD"/>
    <property type="match status" value="1"/>
</dbReference>
<proteinExistence type="inferred from homology"/>
<dbReference type="InterPro" id="IPR036116">
    <property type="entry name" value="FN3_sf"/>
</dbReference>
<dbReference type="EMBL" id="CP060696">
    <property type="protein sequence ID" value="QNO17005.1"/>
    <property type="molecule type" value="Genomic_DNA"/>
</dbReference>
<protein>
    <recommendedName>
        <fullName evidence="3">Basal-body rod modification protein FlgD</fullName>
    </recommendedName>
</protein>
<dbReference type="AlphaFoldDB" id="A0A7G9WE93"/>
<name>A0A7G9WE93_9FIRM</name>
<dbReference type="GO" id="GO:0044781">
    <property type="term" value="P:bacterial-type flagellum organization"/>
    <property type="evidence" value="ECO:0007669"/>
    <property type="project" value="UniProtKB-UniRule"/>
</dbReference>
<comment type="similarity">
    <text evidence="1 3">Belongs to the FlgD family.</text>
</comment>
<evidence type="ECO:0000313" key="4">
    <source>
        <dbReference type="EMBL" id="QNO17005.1"/>
    </source>
</evidence>
<dbReference type="Gene3D" id="2.60.40.10">
    <property type="entry name" value="Immunoglobulins"/>
    <property type="match status" value="1"/>
</dbReference>
<comment type="function">
    <text evidence="3">Required for flagellar hook formation. May act as a scaffolding protein.</text>
</comment>
<evidence type="ECO:0000256" key="3">
    <source>
        <dbReference type="RuleBase" id="RU362076"/>
    </source>
</evidence>
<keyword evidence="2 3" id="KW-1005">Bacterial flagellum biogenesis</keyword>
<accession>A0A7G9WE93</accession>
<organism evidence="4 5">
    <name type="scientific">Caproicibacterium amylolyticum</name>
    <dbReference type="NCBI Taxonomy" id="2766537"/>
    <lineage>
        <taxon>Bacteria</taxon>
        <taxon>Bacillati</taxon>
        <taxon>Bacillota</taxon>
        <taxon>Clostridia</taxon>
        <taxon>Eubacteriales</taxon>
        <taxon>Oscillospiraceae</taxon>
        <taxon>Caproicibacterium</taxon>
    </lineage>
</organism>
<reference evidence="4 5" key="1">
    <citation type="submission" date="2020-08" db="EMBL/GenBank/DDBJ databases">
        <authorList>
            <person name="Ren C."/>
            <person name="Gu Y."/>
            <person name="Xu Y."/>
        </authorList>
    </citation>
    <scope>NUCLEOTIDE SEQUENCE [LARGE SCALE GENOMIC DNA]</scope>
    <source>
        <strain evidence="4 5">LBM18003</strain>
    </source>
</reference>
<gene>
    <name evidence="4" type="ORF">H6X83_08515</name>
</gene>
<evidence type="ECO:0000313" key="5">
    <source>
        <dbReference type="Proteomes" id="UP000516046"/>
    </source>
</evidence>
<dbReference type="KEGG" id="caml:H6X83_08515"/>
<sequence>MAGVNAYDSQNYSTANRVTGTNYGTTVFTDKKNNSNLDSSDFLNLMVAELKNQDFMSPMDNTEYVSQMAQFSSMQAMQELSEYSKTNYAMSLVGKQVTASRNTVSGKLDTTTGIVRKVSLVNNEYVVYVGGNGKSYSLDQIMNVQQPLEKGECEVDTTGLSPLYSNVTGTTANVNWAYSTEEMSVQKGLTYDVYYSKDGPLTTIDKVKAATKVSGSLTGITDESELKKTLTNLDPDTTYYYNVLVTDSNGNQNIYKSQTFKTKRAS</sequence>
<dbReference type="InterPro" id="IPR005648">
    <property type="entry name" value="FlgD"/>
</dbReference>
<evidence type="ECO:0000256" key="1">
    <source>
        <dbReference type="ARBA" id="ARBA00010577"/>
    </source>
</evidence>